<evidence type="ECO:0000313" key="3">
    <source>
        <dbReference type="Proteomes" id="UP001153269"/>
    </source>
</evidence>
<keyword evidence="3" id="KW-1185">Reference proteome</keyword>
<dbReference type="Proteomes" id="UP001153269">
    <property type="component" value="Unassembled WGS sequence"/>
</dbReference>
<gene>
    <name evidence="2" type="ORF">PLEPLA_LOCUS4808</name>
</gene>
<protein>
    <submittedName>
        <fullName evidence="2">Uncharacterized protein</fullName>
    </submittedName>
</protein>
<feature type="region of interest" description="Disordered" evidence="1">
    <location>
        <begin position="126"/>
        <end position="151"/>
    </location>
</feature>
<dbReference type="AlphaFoldDB" id="A0A9N7Y3P4"/>
<proteinExistence type="predicted"/>
<name>A0A9N7Y3P4_PLEPL</name>
<accession>A0A9N7Y3P4</accession>
<evidence type="ECO:0000313" key="2">
    <source>
        <dbReference type="EMBL" id="CAB1417015.1"/>
    </source>
</evidence>
<organism evidence="2 3">
    <name type="scientific">Pleuronectes platessa</name>
    <name type="common">European plaice</name>
    <dbReference type="NCBI Taxonomy" id="8262"/>
    <lineage>
        <taxon>Eukaryota</taxon>
        <taxon>Metazoa</taxon>
        <taxon>Chordata</taxon>
        <taxon>Craniata</taxon>
        <taxon>Vertebrata</taxon>
        <taxon>Euteleostomi</taxon>
        <taxon>Actinopterygii</taxon>
        <taxon>Neopterygii</taxon>
        <taxon>Teleostei</taxon>
        <taxon>Neoteleostei</taxon>
        <taxon>Acanthomorphata</taxon>
        <taxon>Carangaria</taxon>
        <taxon>Pleuronectiformes</taxon>
        <taxon>Pleuronectoidei</taxon>
        <taxon>Pleuronectidae</taxon>
        <taxon>Pleuronectes</taxon>
    </lineage>
</organism>
<evidence type="ECO:0000256" key="1">
    <source>
        <dbReference type="SAM" id="MobiDB-lite"/>
    </source>
</evidence>
<reference evidence="2" key="1">
    <citation type="submission" date="2020-03" db="EMBL/GenBank/DDBJ databases">
        <authorList>
            <person name="Weist P."/>
        </authorList>
    </citation>
    <scope>NUCLEOTIDE SEQUENCE</scope>
</reference>
<feature type="region of interest" description="Disordered" evidence="1">
    <location>
        <begin position="47"/>
        <end position="73"/>
    </location>
</feature>
<dbReference type="EMBL" id="CADEAL010000237">
    <property type="protein sequence ID" value="CAB1417015.1"/>
    <property type="molecule type" value="Genomic_DNA"/>
</dbReference>
<comment type="caution">
    <text evidence="2">The sequence shown here is derived from an EMBL/GenBank/DDBJ whole genome shotgun (WGS) entry which is preliminary data.</text>
</comment>
<sequence length="151" mass="16717">MSDSRWGLWRQCDSEKRSASKCQPRDKESLMARLLMLLRVPLTPRPRWLSAHQSRDRQQKRGRTSSHLSKSRVTPLIPAAFMPPDTEFKVISPLYLAPLRLPHSLQLKAGLPALMALGCTEAREPAGHQLPVAPPSPGTGMKGPLRPLGSA</sequence>